<protein>
    <submittedName>
        <fullName evidence="1">Uncharacterized protein</fullName>
    </submittedName>
</protein>
<sequence>MQPTAQALAAGMHHLGPLLDSITVGSTYEITLSSWGGGCYDISIGELTITVFFSEGLSKDHFEETLDWLSSHLEIELAGLPLHLKLDECQPDPTCTWNGSPTEQM</sequence>
<evidence type="ECO:0000313" key="1">
    <source>
        <dbReference type="EMBL" id="KIO21007.1"/>
    </source>
</evidence>
<dbReference type="HOGENOM" id="CLU_2238596_0_0_1"/>
<organism evidence="1 2">
    <name type="scientific">Tulasnella calospora MUT 4182</name>
    <dbReference type="NCBI Taxonomy" id="1051891"/>
    <lineage>
        <taxon>Eukaryota</taxon>
        <taxon>Fungi</taxon>
        <taxon>Dikarya</taxon>
        <taxon>Basidiomycota</taxon>
        <taxon>Agaricomycotina</taxon>
        <taxon>Agaricomycetes</taxon>
        <taxon>Cantharellales</taxon>
        <taxon>Tulasnellaceae</taxon>
        <taxon>Tulasnella</taxon>
    </lineage>
</organism>
<keyword evidence="2" id="KW-1185">Reference proteome</keyword>
<dbReference type="Proteomes" id="UP000054248">
    <property type="component" value="Unassembled WGS sequence"/>
</dbReference>
<reference evidence="1 2" key="1">
    <citation type="submission" date="2014-04" db="EMBL/GenBank/DDBJ databases">
        <authorList>
            <consortium name="DOE Joint Genome Institute"/>
            <person name="Kuo A."/>
            <person name="Girlanda M."/>
            <person name="Perotto S."/>
            <person name="Kohler A."/>
            <person name="Nagy L.G."/>
            <person name="Floudas D."/>
            <person name="Copeland A."/>
            <person name="Barry K.W."/>
            <person name="Cichocki N."/>
            <person name="Veneault-Fourrey C."/>
            <person name="LaButti K."/>
            <person name="Lindquist E.A."/>
            <person name="Lipzen A."/>
            <person name="Lundell T."/>
            <person name="Morin E."/>
            <person name="Murat C."/>
            <person name="Sun H."/>
            <person name="Tunlid A."/>
            <person name="Henrissat B."/>
            <person name="Grigoriev I.V."/>
            <person name="Hibbett D.S."/>
            <person name="Martin F."/>
            <person name="Nordberg H.P."/>
            <person name="Cantor M.N."/>
            <person name="Hua S.X."/>
        </authorList>
    </citation>
    <scope>NUCLEOTIDE SEQUENCE [LARGE SCALE GENOMIC DNA]</scope>
    <source>
        <strain evidence="1 2">MUT 4182</strain>
    </source>
</reference>
<reference evidence="2" key="2">
    <citation type="submission" date="2015-01" db="EMBL/GenBank/DDBJ databases">
        <title>Evolutionary Origins and Diversification of the Mycorrhizal Mutualists.</title>
        <authorList>
            <consortium name="DOE Joint Genome Institute"/>
            <consortium name="Mycorrhizal Genomics Consortium"/>
            <person name="Kohler A."/>
            <person name="Kuo A."/>
            <person name="Nagy L.G."/>
            <person name="Floudas D."/>
            <person name="Copeland A."/>
            <person name="Barry K.W."/>
            <person name="Cichocki N."/>
            <person name="Veneault-Fourrey C."/>
            <person name="LaButti K."/>
            <person name="Lindquist E.A."/>
            <person name="Lipzen A."/>
            <person name="Lundell T."/>
            <person name="Morin E."/>
            <person name="Murat C."/>
            <person name="Riley R."/>
            <person name="Ohm R."/>
            <person name="Sun H."/>
            <person name="Tunlid A."/>
            <person name="Henrissat B."/>
            <person name="Grigoriev I.V."/>
            <person name="Hibbett D.S."/>
            <person name="Martin F."/>
        </authorList>
    </citation>
    <scope>NUCLEOTIDE SEQUENCE [LARGE SCALE GENOMIC DNA]</scope>
    <source>
        <strain evidence="2">MUT 4182</strain>
    </source>
</reference>
<dbReference type="EMBL" id="KN823152">
    <property type="protein sequence ID" value="KIO21007.1"/>
    <property type="molecule type" value="Genomic_DNA"/>
</dbReference>
<gene>
    <name evidence="1" type="ORF">M407DRAFT_29328</name>
</gene>
<name>A0A0C3LHU8_9AGAM</name>
<accession>A0A0C3LHU8</accession>
<proteinExistence type="predicted"/>
<dbReference type="AlphaFoldDB" id="A0A0C3LHU8"/>
<evidence type="ECO:0000313" key="2">
    <source>
        <dbReference type="Proteomes" id="UP000054248"/>
    </source>
</evidence>